<dbReference type="PANTHER" id="PTHR23310:SF62">
    <property type="entry name" value="ACYL-COA BINDING PROTEIN 1, ISOFORM A"/>
    <property type="match status" value="1"/>
</dbReference>
<dbReference type="PANTHER" id="PTHR23310">
    <property type="entry name" value="ACYL-COA-BINDING PROTEIN, ACBP"/>
    <property type="match status" value="1"/>
</dbReference>
<dbReference type="GO" id="GO:0006631">
    <property type="term" value="P:fatty acid metabolic process"/>
    <property type="evidence" value="ECO:0007669"/>
    <property type="project" value="TreeGrafter"/>
</dbReference>
<dbReference type="InterPro" id="IPR000582">
    <property type="entry name" value="Acyl-CoA-binding_protein"/>
</dbReference>
<dbReference type="InterPro" id="IPR035984">
    <property type="entry name" value="Acyl-CoA-binding_sf"/>
</dbReference>
<evidence type="ECO:0000256" key="2">
    <source>
        <dbReference type="ARBA" id="ARBA00023121"/>
    </source>
</evidence>
<dbReference type="PRINTS" id="PR00689">
    <property type="entry name" value="ACOABINDINGP"/>
</dbReference>
<organism evidence="4 5">
    <name type="scientific">Armadillidium nasatum</name>
    <dbReference type="NCBI Taxonomy" id="96803"/>
    <lineage>
        <taxon>Eukaryota</taxon>
        <taxon>Metazoa</taxon>
        <taxon>Ecdysozoa</taxon>
        <taxon>Arthropoda</taxon>
        <taxon>Crustacea</taxon>
        <taxon>Multicrustacea</taxon>
        <taxon>Malacostraca</taxon>
        <taxon>Eumalacostraca</taxon>
        <taxon>Peracarida</taxon>
        <taxon>Isopoda</taxon>
        <taxon>Oniscidea</taxon>
        <taxon>Crinocheta</taxon>
        <taxon>Armadillidiidae</taxon>
        <taxon>Armadillidium</taxon>
    </lineage>
</organism>
<keyword evidence="5" id="KW-1185">Reference proteome</keyword>
<dbReference type="OrthoDB" id="409763at2759"/>
<comment type="caution">
    <text evidence="4">The sequence shown here is derived from an EMBL/GenBank/DDBJ whole genome shotgun (WGS) entry which is preliminary data.</text>
</comment>
<protein>
    <submittedName>
        <fullName evidence="4">Enoyl-CoA delta isomerase 2, mitochondrial</fullName>
    </submittedName>
</protein>
<proteinExistence type="inferred from homology"/>
<reference evidence="4 5" key="1">
    <citation type="journal article" date="2019" name="PLoS Biol.">
        <title>Sex chromosomes control vertical transmission of feminizing Wolbachia symbionts in an isopod.</title>
        <authorList>
            <person name="Becking T."/>
            <person name="Chebbi M.A."/>
            <person name="Giraud I."/>
            <person name="Moumen B."/>
            <person name="Laverre T."/>
            <person name="Caubet Y."/>
            <person name="Peccoud J."/>
            <person name="Gilbert C."/>
            <person name="Cordaux R."/>
        </authorList>
    </citation>
    <scope>NUCLEOTIDE SEQUENCE [LARGE SCALE GENOMIC DNA]</scope>
    <source>
        <strain evidence="4">ANa2</strain>
        <tissue evidence="4">Whole body excluding digestive tract and cuticle</tissue>
    </source>
</reference>
<dbReference type="GO" id="GO:0000062">
    <property type="term" value="F:fatty-acyl-CoA binding"/>
    <property type="evidence" value="ECO:0007669"/>
    <property type="project" value="InterPro"/>
</dbReference>
<evidence type="ECO:0000256" key="1">
    <source>
        <dbReference type="ARBA" id="ARBA00005567"/>
    </source>
</evidence>
<comment type="similarity">
    <text evidence="1">Belongs to the ACBP family.</text>
</comment>
<dbReference type="EMBL" id="SEYY01014966">
    <property type="protein sequence ID" value="KAB7500178.1"/>
    <property type="molecule type" value="Genomic_DNA"/>
</dbReference>
<name>A0A5N5T206_9CRUS</name>
<sequence length="181" mass="20803">MRFHRSSLERLIRTVKSCLYKTVQTKTLSYFELLTTLSSIQDTINSRPSLRASENDLNVISPIPLKCIAISLVFRDLKEDSWREIDRKDVLESQDQQLITFEEFRGCGMKIFEMKQNSSYMDYSSSQLEGPVTSKRPGLTDFVGRAKWDAWNSNGSISQEEAQKKYIEIINSLVKTEVSDG</sequence>
<dbReference type="Gene3D" id="1.20.80.10">
    <property type="match status" value="1"/>
</dbReference>
<dbReference type="GO" id="GO:0016853">
    <property type="term" value="F:isomerase activity"/>
    <property type="evidence" value="ECO:0007669"/>
    <property type="project" value="UniProtKB-KW"/>
</dbReference>
<dbReference type="Pfam" id="PF00887">
    <property type="entry name" value="ACBP"/>
    <property type="match status" value="1"/>
</dbReference>
<evidence type="ECO:0000313" key="4">
    <source>
        <dbReference type="EMBL" id="KAB7500178.1"/>
    </source>
</evidence>
<dbReference type="SUPFAM" id="SSF47027">
    <property type="entry name" value="Acyl-CoA binding protein"/>
    <property type="match status" value="1"/>
</dbReference>
<feature type="domain" description="ACB" evidence="3">
    <location>
        <begin position="113"/>
        <end position="179"/>
    </location>
</feature>
<dbReference type="Proteomes" id="UP000326759">
    <property type="component" value="Unassembled WGS sequence"/>
</dbReference>
<dbReference type="PROSITE" id="PS51228">
    <property type="entry name" value="ACB_2"/>
    <property type="match status" value="1"/>
</dbReference>
<keyword evidence="4" id="KW-0413">Isomerase</keyword>
<keyword evidence="2" id="KW-0446">Lipid-binding</keyword>
<evidence type="ECO:0000313" key="5">
    <source>
        <dbReference type="Proteomes" id="UP000326759"/>
    </source>
</evidence>
<gene>
    <name evidence="4" type="primary">Eci2_1</name>
    <name evidence="4" type="ORF">Anas_14014</name>
</gene>
<accession>A0A5N5T206</accession>
<evidence type="ECO:0000259" key="3">
    <source>
        <dbReference type="PROSITE" id="PS51228"/>
    </source>
</evidence>
<dbReference type="InterPro" id="IPR014352">
    <property type="entry name" value="FERM/acyl-CoA-bd_prot_sf"/>
</dbReference>
<dbReference type="AlphaFoldDB" id="A0A5N5T206"/>